<protein>
    <submittedName>
        <fullName evidence="7">Uncharacterized protein</fullName>
    </submittedName>
</protein>
<feature type="region of interest" description="Disordered" evidence="4">
    <location>
        <begin position="1"/>
        <end position="103"/>
    </location>
</feature>
<sequence length="515" mass="55942">MAPKGGNAKKESGRAKKAENEAKKASAAETEKERKEADKWSQGSKTNKKQDDKEEKRRAELARKAENARLLAEEETSAPAKVKASPKASAAKKAAPKKDVGPAGPGAIAAGGGLGVVSAAAAAEDGAPKEPESYTATGIDNAIDLLEVVNAKMDKASVGTRAADIERHPERRFKAAFEAYKERELPNVKEDHPGLRLNQYHDLLFKQFQKSPENPQAEIVITEIRSVPPLNAGLRFLSPPTISSILLLILLTASTSPQPISPIMTRSLTISIPGSPGSPTSPPSLTMSSPSSPQRTNTLVMTRLPPHFFEPIIQDAFRSHFETYGPLYSWAPIKGFARVIMTYFSESDAEMAKESNDGLVFGDLRQEPEFVLRVYRADPTPIDSDETREHNYYLKPPANEKNFLISPPGSPPVGWEQLREDPPNATPLANDLIAALRKLEVQEESARRGPGVEVLLEPEDGVGISVCVEDCDAVVQIDGDVSMDEDEDWAYGELAPSRMRFRPPPTAMPPIAVSA</sequence>
<dbReference type="STRING" id="1077348.A0A2G8SGX7"/>
<evidence type="ECO:0000256" key="3">
    <source>
        <dbReference type="ARBA" id="ARBA00023054"/>
    </source>
</evidence>
<evidence type="ECO:0000313" key="7">
    <source>
        <dbReference type="EMBL" id="PIL33013.1"/>
    </source>
</evidence>
<feature type="domain" description="Coiled-coil" evidence="5">
    <location>
        <begin position="131"/>
        <end position="216"/>
    </location>
</feature>
<gene>
    <name evidence="7" type="ORF">GSI_04462</name>
</gene>
<comment type="caution">
    <text evidence="7">The sequence shown here is derived from an EMBL/GenBank/DDBJ whole genome shotgun (WGS) entry which is preliminary data.</text>
</comment>
<organism evidence="7 8">
    <name type="scientific">Ganoderma sinense ZZ0214-1</name>
    <dbReference type="NCBI Taxonomy" id="1077348"/>
    <lineage>
        <taxon>Eukaryota</taxon>
        <taxon>Fungi</taxon>
        <taxon>Dikarya</taxon>
        <taxon>Basidiomycota</taxon>
        <taxon>Agaricomycotina</taxon>
        <taxon>Agaricomycetes</taxon>
        <taxon>Polyporales</taxon>
        <taxon>Polyporaceae</taxon>
        <taxon>Ganoderma</taxon>
    </lineage>
</organism>
<dbReference type="InterPro" id="IPR012677">
    <property type="entry name" value="Nucleotide-bd_a/b_plait_sf"/>
</dbReference>
<comment type="similarity">
    <text evidence="2">Belongs to the CCDC124 family.</text>
</comment>
<dbReference type="OrthoDB" id="17212at2759"/>
<dbReference type="InterPro" id="IPR035979">
    <property type="entry name" value="RBD_domain_sf"/>
</dbReference>
<evidence type="ECO:0000313" key="8">
    <source>
        <dbReference type="Proteomes" id="UP000230002"/>
    </source>
</evidence>
<dbReference type="Pfam" id="PF06244">
    <property type="entry name" value="Ccdc124"/>
    <property type="match status" value="1"/>
</dbReference>
<feature type="domain" description="LSO1/LSO2" evidence="6">
    <location>
        <begin position="8"/>
        <end position="75"/>
    </location>
</feature>
<dbReference type="GO" id="GO:0005634">
    <property type="term" value="C:nucleus"/>
    <property type="evidence" value="ECO:0007669"/>
    <property type="project" value="TreeGrafter"/>
</dbReference>
<evidence type="ECO:0000256" key="2">
    <source>
        <dbReference type="ARBA" id="ARBA00008296"/>
    </source>
</evidence>
<dbReference type="InterPro" id="IPR054413">
    <property type="entry name" value="LSO1/2"/>
</dbReference>
<keyword evidence="8" id="KW-1185">Reference proteome</keyword>
<name>A0A2G8SGX7_9APHY</name>
<dbReference type="GO" id="GO:0003713">
    <property type="term" value="F:transcription coactivator activity"/>
    <property type="evidence" value="ECO:0007669"/>
    <property type="project" value="TreeGrafter"/>
</dbReference>
<dbReference type="GO" id="GO:0003676">
    <property type="term" value="F:nucleic acid binding"/>
    <property type="evidence" value="ECO:0007669"/>
    <property type="project" value="InterPro"/>
</dbReference>
<dbReference type="InterPro" id="IPR010422">
    <property type="entry name" value="Ccdc124/Oxs1"/>
</dbReference>
<feature type="compositionally biased region" description="Basic and acidic residues" evidence="4">
    <location>
        <begin position="48"/>
        <end position="67"/>
    </location>
</feature>
<proteinExistence type="inferred from homology"/>
<dbReference type="SUPFAM" id="SSF54928">
    <property type="entry name" value="RNA-binding domain, RBD"/>
    <property type="match status" value="1"/>
</dbReference>
<accession>A0A2G8SGX7</accession>
<feature type="compositionally biased region" description="Low complexity" evidence="4">
    <location>
        <begin position="77"/>
        <end position="93"/>
    </location>
</feature>
<dbReference type="Gene3D" id="3.30.70.330">
    <property type="match status" value="1"/>
</dbReference>
<dbReference type="Proteomes" id="UP000230002">
    <property type="component" value="Unassembled WGS sequence"/>
</dbReference>
<feature type="compositionally biased region" description="Low complexity" evidence="4">
    <location>
        <begin position="271"/>
        <end position="293"/>
    </location>
</feature>
<evidence type="ECO:0000256" key="1">
    <source>
        <dbReference type="ARBA" id="ARBA00008209"/>
    </source>
</evidence>
<dbReference type="GO" id="GO:0006366">
    <property type="term" value="P:transcription by RNA polymerase II"/>
    <property type="evidence" value="ECO:0007669"/>
    <property type="project" value="TreeGrafter"/>
</dbReference>
<feature type="compositionally biased region" description="Basic and acidic residues" evidence="4">
    <location>
        <begin position="8"/>
        <end position="39"/>
    </location>
</feature>
<comment type="similarity">
    <text evidence="1">Belongs to the RCAN family.</text>
</comment>
<keyword evidence="3" id="KW-0175">Coiled coil</keyword>
<evidence type="ECO:0000259" key="6">
    <source>
        <dbReference type="Pfam" id="PF22048"/>
    </source>
</evidence>
<dbReference type="EMBL" id="AYKW01000008">
    <property type="protein sequence ID" value="PIL33013.1"/>
    <property type="molecule type" value="Genomic_DNA"/>
</dbReference>
<dbReference type="Pfam" id="PF04847">
    <property type="entry name" value="Calcipressin"/>
    <property type="match status" value="1"/>
</dbReference>
<evidence type="ECO:0000256" key="4">
    <source>
        <dbReference type="SAM" id="MobiDB-lite"/>
    </source>
</evidence>
<dbReference type="InterPro" id="IPR054414">
    <property type="entry name" value="Ccdc124/Oxs1_C"/>
</dbReference>
<dbReference type="GO" id="GO:0019722">
    <property type="term" value="P:calcium-mediated signaling"/>
    <property type="evidence" value="ECO:0007669"/>
    <property type="project" value="InterPro"/>
</dbReference>
<dbReference type="Pfam" id="PF22048">
    <property type="entry name" value="LSO1_2-like"/>
    <property type="match status" value="1"/>
</dbReference>
<dbReference type="InterPro" id="IPR006931">
    <property type="entry name" value="Calcipressin"/>
</dbReference>
<dbReference type="AlphaFoldDB" id="A0A2G8SGX7"/>
<dbReference type="PANTHER" id="PTHR21680:SF0">
    <property type="entry name" value="COILED-COIL DOMAIN-CONTAINING PROTEIN 124"/>
    <property type="match status" value="1"/>
</dbReference>
<reference evidence="7 8" key="1">
    <citation type="journal article" date="2015" name="Sci. Rep.">
        <title>Chromosome-level genome map provides insights into diverse defense mechanisms in the medicinal fungus Ganoderma sinense.</title>
        <authorList>
            <person name="Zhu Y."/>
            <person name="Xu J."/>
            <person name="Sun C."/>
            <person name="Zhou S."/>
            <person name="Xu H."/>
            <person name="Nelson D.R."/>
            <person name="Qian J."/>
            <person name="Song J."/>
            <person name="Luo H."/>
            <person name="Xiang L."/>
            <person name="Li Y."/>
            <person name="Xu Z."/>
            <person name="Ji A."/>
            <person name="Wang L."/>
            <person name="Lu S."/>
            <person name="Hayward A."/>
            <person name="Sun W."/>
            <person name="Li X."/>
            <person name="Schwartz D.C."/>
            <person name="Wang Y."/>
            <person name="Chen S."/>
        </authorList>
    </citation>
    <scope>NUCLEOTIDE SEQUENCE [LARGE SCALE GENOMIC DNA]</scope>
    <source>
        <strain evidence="7 8">ZZ0214-1</strain>
    </source>
</reference>
<dbReference type="PANTHER" id="PTHR21680">
    <property type="entry name" value="COILED-COIL DOMAIN-CONTAINING PROTEIN 124"/>
    <property type="match status" value="1"/>
</dbReference>
<feature type="region of interest" description="Disordered" evidence="4">
    <location>
        <begin position="271"/>
        <end position="296"/>
    </location>
</feature>
<evidence type="ECO:0000259" key="5">
    <source>
        <dbReference type="Pfam" id="PF06244"/>
    </source>
</evidence>